<dbReference type="EMBL" id="CP045875">
    <property type="protein sequence ID" value="QGG48636.1"/>
    <property type="molecule type" value="Genomic_DNA"/>
</dbReference>
<dbReference type="InterPro" id="IPR017101">
    <property type="entry name" value="P-loop_ATP/GTP-bd_All4644_prd"/>
</dbReference>
<organism evidence="1 2">
    <name type="scientific">Heliorestis convoluta</name>
    <dbReference type="NCBI Taxonomy" id="356322"/>
    <lineage>
        <taxon>Bacteria</taxon>
        <taxon>Bacillati</taxon>
        <taxon>Bacillota</taxon>
        <taxon>Clostridia</taxon>
        <taxon>Eubacteriales</taxon>
        <taxon>Heliobacteriaceae</taxon>
        <taxon>Heliorestis</taxon>
    </lineage>
</organism>
<dbReference type="RefSeq" id="WP_162008017.1">
    <property type="nucleotide sequence ID" value="NZ_CP045875.1"/>
</dbReference>
<dbReference type="InterPro" id="IPR027417">
    <property type="entry name" value="P-loop_NTPase"/>
</dbReference>
<reference evidence="2" key="1">
    <citation type="submission" date="2019-11" db="EMBL/GenBank/DDBJ databases">
        <title>Genome sequence of Heliorestis convoluta strain HH, an alkaliphilic and minimalistic phototrophic bacterium from a soda lake in Egypt.</title>
        <authorList>
            <person name="Dewey E.D."/>
            <person name="Stokes L.M."/>
            <person name="Burchell B.M."/>
            <person name="Shaffer K.N."/>
            <person name="Huntington A.M."/>
            <person name="Baker J.M."/>
            <person name="Nadendla S."/>
            <person name="Giglio M.G."/>
            <person name="Touchman J.W."/>
            <person name="Blankenship R.E."/>
            <person name="Madigan M.T."/>
            <person name="Sattley W.M."/>
        </authorList>
    </citation>
    <scope>NUCLEOTIDE SEQUENCE [LARGE SCALE GENOMIC DNA]</scope>
    <source>
        <strain evidence="2">HH</strain>
    </source>
</reference>
<proteinExistence type="predicted"/>
<keyword evidence="1" id="KW-0378">Hydrolase</keyword>
<dbReference type="PANTHER" id="PTHR12083">
    <property type="entry name" value="BIFUNCTIONAL POLYNUCLEOTIDE PHOSPHATASE/KINASE"/>
    <property type="match status" value="1"/>
</dbReference>
<dbReference type="PANTHER" id="PTHR12083:SF9">
    <property type="entry name" value="BIFUNCTIONAL POLYNUCLEOTIDE PHOSPHATASE_KINASE"/>
    <property type="match status" value="1"/>
</dbReference>
<dbReference type="SUPFAM" id="SSF52540">
    <property type="entry name" value="P-loop containing nucleoside triphosphate hydrolases"/>
    <property type="match status" value="1"/>
</dbReference>
<dbReference type="PIRSF" id="PIRSF037081">
    <property type="entry name" value="P-loop_All4644_prd"/>
    <property type="match status" value="1"/>
</dbReference>
<dbReference type="GO" id="GO:0046403">
    <property type="term" value="F:polynucleotide 3'-phosphatase activity"/>
    <property type="evidence" value="ECO:0007669"/>
    <property type="project" value="TreeGrafter"/>
</dbReference>
<dbReference type="KEGG" id="hcv:FTV88_2543"/>
<dbReference type="GO" id="GO:0006281">
    <property type="term" value="P:DNA repair"/>
    <property type="evidence" value="ECO:0007669"/>
    <property type="project" value="TreeGrafter"/>
</dbReference>
<sequence>MAEFHMLCGIPGSGKSTLVNKLSGYLVSTDKIREFLWGNASILDKDQLVFHIAKDVVQYMLARNEDVIFDATNLTRRNRRPFLKIAKNHQAKVTLHLVRTTLPTALQRNAQRQRKVPEAAIRSLHHSFQMPTLSEQIDRIVIYNEE</sequence>
<dbReference type="Pfam" id="PF13671">
    <property type="entry name" value="AAA_33"/>
    <property type="match status" value="1"/>
</dbReference>
<dbReference type="EC" id="3.6.1.-" evidence="1"/>
<evidence type="ECO:0000313" key="2">
    <source>
        <dbReference type="Proteomes" id="UP000366051"/>
    </source>
</evidence>
<dbReference type="Gene3D" id="3.40.50.300">
    <property type="entry name" value="P-loop containing nucleotide triphosphate hydrolases"/>
    <property type="match status" value="1"/>
</dbReference>
<accession>A0A5Q2N4U9</accession>
<keyword evidence="2" id="KW-1185">Reference proteome</keyword>
<gene>
    <name evidence="1" type="ORF">FTV88_2543</name>
</gene>
<dbReference type="GO" id="GO:0046404">
    <property type="term" value="F:ATP-dependent polydeoxyribonucleotide 5'-hydroxyl-kinase activity"/>
    <property type="evidence" value="ECO:0007669"/>
    <property type="project" value="TreeGrafter"/>
</dbReference>
<dbReference type="Proteomes" id="UP000366051">
    <property type="component" value="Chromosome"/>
</dbReference>
<dbReference type="AlphaFoldDB" id="A0A5Q2N4U9"/>
<evidence type="ECO:0000313" key="1">
    <source>
        <dbReference type="EMBL" id="QGG48636.1"/>
    </source>
</evidence>
<dbReference type="GO" id="GO:0003690">
    <property type="term" value="F:double-stranded DNA binding"/>
    <property type="evidence" value="ECO:0007669"/>
    <property type="project" value="TreeGrafter"/>
</dbReference>
<name>A0A5Q2N4U9_9FIRM</name>
<protein>
    <submittedName>
        <fullName evidence="1">AAA family ATPase</fullName>
        <ecNumber evidence="1">3.6.1.-</ecNumber>
    </submittedName>
</protein>